<dbReference type="GO" id="GO:0005576">
    <property type="term" value="C:extracellular region"/>
    <property type="evidence" value="ECO:0007669"/>
    <property type="project" value="UniProtKB-SubCell"/>
</dbReference>
<dbReference type="GO" id="GO:0007155">
    <property type="term" value="P:cell adhesion"/>
    <property type="evidence" value="ECO:0007669"/>
    <property type="project" value="InterPro"/>
</dbReference>
<comment type="function">
    <text evidence="5">Required for morphogenesis and for the elongation of the flagellar filament by facilitating polymerization of the flagellin monomers at the tip of growing filament. Forms a capping structure, which prevents flagellin subunits (transported through the central channel of the flagellum) from leaking out without polymerization at the distal end.</text>
</comment>
<evidence type="ECO:0000256" key="4">
    <source>
        <dbReference type="ARBA" id="ARBA00023143"/>
    </source>
</evidence>
<evidence type="ECO:0000259" key="7">
    <source>
        <dbReference type="Pfam" id="PF07195"/>
    </source>
</evidence>
<dbReference type="AlphaFoldDB" id="A0A351R950"/>
<dbReference type="STRING" id="1132855.GCA_000384255_01840"/>
<gene>
    <name evidence="8" type="ORF">DCW48_02570</name>
</gene>
<accession>A0A351R950</accession>
<dbReference type="GO" id="GO:0009421">
    <property type="term" value="C:bacterial-type flagellum filament cap"/>
    <property type="evidence" value="ECO:0007669"/>
    <property type="project" value="InterPro"/>
</dbReference>
<evidence type="ECO:0000256" key="3">
    <source>
        <dbReference type="ARBA" id="ARBA00023054"/>
    </source>
</evidence>
<protein>
    <recommendedName>
        <fullName evidence="5">Flagellar hook-associated protein 2</fullName>
        <shortName evidence="5">HAP2</shortName>
    </recommendedName>
    <alternativeName>
        <fullName evidence="5">Flagellar cap protein</fullName>
    </alternativeName>
</protein>
<feature type="domain" description="Flagellar hook-associated protein 2 N-terminal" evidence="6">
    <location>
        <begin position="9"/>
        <end position="105"/>
    </location>
</feature>
<dbReference type="EMBL" id="DNAA01000059">
    <property type="protein sequence ID" value="HBA08571.1"/>
    <property type="molecule type" value="Genomic_DNA"/>
</dbReference>
<evidence type="ECO:0000256" key="5">
    <source>
        <dbReference type="RuleBase" id="RU362066"/>
    </source>
</evidence>
<reference evidence="8 9" key="1">
    <citation type="journal article" date="2018" name="Nat. Biotechnol.">
        <title>A standardized bacterial taxonomy based on genome phylogeny substantially revises the tree of life.</title>
        <authorList>
            <person name="Parks D.H."/>
            <person name="Chuvochina M."/>
            <person name="Waite D.W."/>
            <person name="Rinke C."/>
            <person name="Skarshewski A."/>
            <person name="Chaumeil P.A."/>
            <person name="Hugenholtz P."/>
        </authorList>
    </citation>
    <scope>NUCLEOTIDE SEQUENCE [LARGE SCALE GENOMIC DNA]</scope>
    <source>
        <strain evidence="8">UBA9958</strain>
    </source>
</reference>
<comment type="subcellular location">
    <subcellularLocation>
        <location evidence="5">Secreted</location>
    </subcellularLocation>
    <subcellularLocation>
        <location evidence="5">Bacterial flagellum</location>
    </subcellularLocation>
</comment>
<sequence>MATTSGIGSVLDVNTIVSNLMSVERAPLTKVATQKTAYQSQISAYGTLKSALSTFQSSVSALSSLSKFNAQSVTSSNTSVLTATSTGSATVGSYDINVSQLAKSQKLSVGGFSNVSDVVGTGSLTISFGTFTPEVASPFTPSSFTPNSAKSDLNITIDSSNNTLAGVRDAINAADGSVSATIVNDGTTNRLVITSKDTGEVNSLKIAVTDDDGNSVDASGLSKLAYDPQATAGNGKNLTSLQDAKNAILEIDGIDIVKSSNSISDAIEGVTLNLVGVTSGSALSLSVATNQDAIKTSVTAFVDAFNKLDTTLRNLTKFDETGQANGALLGDSTARSIINQIRSVMNTAVANGSSLNTLSQIGVTFQRDGKLNLDNTKFTNAVSSNFNDIASLFAATARATDPQVSFVSSTSKTQEGTYAIEVTQLGTTLLNAQGTINGAAATGSGTTLRGLIGDASEGLTVNVSGGALGARGTVNFSLGYAAKLSTLLDNLLSEDGILAARTDGINSSIERLDTQTERLNARLTVIESRYRAQYSKLDVLLTSMSSTSNFLTQQIAALNAG</sequence>
<dbReference type="GO" id="GO:0009424">
    <property type="term" value="C:bacterial-type flagellum hook"/>
    <property type="evidence" value="ECO:0007669"/>
    <property type="project" value="UniProtKB-UniRule"/>
</dbReference>
<dbReference type="PANTHER" id="PTHR30288:SF0">
    <property type="entry name" value="FLAGELLAR HOOK-ASSOCIATED PROTEIN 2"/>
    <property type="match status" value="1"/>
</dbReference>
<dbReference type="InterPro" id="IPR040026">
    <property type="entry name" value="FliD"/>
</dbReference>
<keyword evidence="4 5" id="KW-0975">Bacterial flagellum</keyword>
<dbReference type="Pfam" id="PF07195">
    <property type="entry name" value="FliD_C"/>
    <property type="match status" value="1"/>
</dbReference>
<evidence type="ECO:0000256" key="2">
    <source>
        <dbReference type="ARBA" id="ARBA00011255"/>
    </source>
</evidence>
<comment type="subunit">
    <text evidence="2 5">Homopentamer.</text>
</comment>
<dbReference type="InterPro" id="IPR010809">
    <property type="entry name" value="FliD_C"/>
</dbReference>
<keyword evidence="8" id="KW-0969">Cilium</keyword>
<keyword evidence="8" id="KW-0966">Cell projection</keyword>
<feature type="domain" description="Flagellar hook-associated protein 2 C-terminal" evidence="7">
    <location>
        <begin position="244"/>
        <end position="545"/>
    </location>
</feature>
<keyword evidence="8" id="KW-0282">Flagellum</keyword>
<dbReference type="Pfam" id="PF02465">
    <property type="entry name" value="FliD_N"/>
    <property type="match status" value="1"/>
</dbReference>
<proteinExistence type="inferred from homology"/>
<dbReference type="GO" id="GO:0071973">
    <property type="term" value="P:bacterial-type flagellum-dependent cell motility"/>
    <property type="evidence" value="ECO:0007669"/>
    <property type="project" value="TreeGrafter"/>
</dbReference>
<keyword evidence="5" id="KW-0964">Secreted</keyword>
<evidence type="ECO:0000259" key="6">
    <source>
        <dbReference type="Pfam" id="PF02465"/>
    </source>
</evidence>
<dbReference type="Proteomes" id="UP000264313">
    <property type="component" value="Unassembled WGS sequence"/>
</dbReference>
<keyword evidence="3" id="KW-0175">Coiled coil</keyword>
<evidence type="ECO:0000313" key="8">
    <source>
        <dbReference type="EMBL" id="HBA08571.1"/>
    </source>
</evidence>
<dbReference type="InterPro" id="IPR003481">
    <property type="entry name" value="FliD_N"/>
</dbReference>
<comment type="caution">
    <text evidence="8">The sequence shown here is derived from an EMBL/GenBank/DDBJ whole genome shotgun (WGS) entry which is preliminary data.</text>
</comment>
<evidence type="ECO:0000256" key="1">
    <source>
        <dbReference type="ARBA" id="ARBA00009764"/>
    </source>
</evidence>
<dbReference type="PANTHER" id="PTHR30288">
    <property type="entry name" value="FLAGELLAR CAP/ASSEMBLY PROTEIN FLID"/>
    <property type="match status" value="1"/>
</dbReference>
<name>A0A351R950_9PROT</name>
<evidence type="ECO:0000313" key="9">
    <source>
        <dbReference type="Proteomes" id="UP000264313"/>
    </source>
</evidence>
<organism evidence="8 9">
    <name type="scientific">Methylotenera mobilis</name>
    <dbReference type="NCBI Taxonomy" id="359408"/>
    <lineage>
        <taxon>Bacteria</taxon>
        <taxon>Pseudomonadati</taxon>
        <taxon>Pseudomonadota</taxon>
        <taxon>Betaproteobacteria</taxon>
        <taxon>Nitrosomonadales</taxon>
        <taxon>Methylophilaceae</taxon>
        <taxon>Methylotenera</taxon>
    </lineage>
</organism>
<comment type="similarity">
    <text evidence="1 5">Belongs to the FliD family.</text>
</comment>